<evidence type="ECO:0000256" key="1">
    <source>
        <dbReference type="SAM" id="Phobius"/>
    </source>
</evidence>
<dbReference type="Proteomes" id="UP000824540">
    <property type="component" value="Unassembled WGS sequence"/>
</dbReference>
<organism evidence="2 3">
    <name type="scientific">Albula glossodonta</name>
    <name type="common">roundjaw bonefish</name>
    <dbReference type="NCBI Taxonomy" id="121402"/>
    <lineage>
        <taxon>Eukaryota</taxon>
        <taxon>Metazoa</taxon>
        <taxon>Chordata</taxon>
        <taxon>Craniata</taxon>
        <taxon>Vertebrata</taxon>
        <taxon>Euteleostomi</taxon>
        <taxon>Actinopterygii</taxon>
        <taxon>Neopterygii</taxon>
        <taxon>Teleostei</taxon>
        <taxon>Albuliformes</taxon>
        <taxon>Albulidae</taxon>
        <taxon>Albula</taxon>
    </lineage>
</organism>
<evidence type="ECO:0000313" key="2">
    <source>
        <dbReference type="EMBL" id="KAG9346533.1"/>
    </source>
</evidence>
<proteinExistence type="predicted"/>
<reference evidence="2" key="1">
    <citation type="thesis" date="2021" institute="BYU ScholarsArchive" country="Provo, UT, USA">
        <title>Applications of and Algorithms for Genome Assembly and Genomic Analyses with an Emphasis on Marine Teleosts.</title>
        <authorList>
            <person name="Pickett B.D."/>
        </authorList>
    </citation>
    <scope>NUCLEOTIDE SEQUENCE</scope>
    <source>
        <strain evidence="2">HI-2016</strain>
    </source>
</reference>
<gene>
    <name evidence="2" type="ORF">JZ751_006844</name>
</gene>
<keyword evidence="1" id="KW-0812">Transmembrane</keyword>
<keyword evidence="1" id="KW-0472">Membrane</keyword>
<name>A0A8T2NZJ3_9TELE</name>
<dbReference type="EMBL" id="JAFBMS010000015">
    <property type="protein sequence ID" value="KAG9346533.1"/>
    <property type="molecule type" value="Genomic_DNA"/>
</dbReference>
<comment type="caution">
    <text evidence="2">The sequence shown here is derived from an EMBL/GenBank/DDBJ whole genome shotgun (WGS) entry which is preliminary data.</text>
</comment>
<feature type="transmembrane region" description="Helical" evidence="1">
    <location>
        <begin position="70"/>
        <end position="93"/>
    </location>
</feature>
<dbReference type="AlphaFoldDB" id="A0A8T2NZJ3"/>
<keyword evidence="1" id="KW-1133">Transmembrane helix</keyword>
<sequence length="112" mass="12539">MSPESHFAELAHSGSVHRCGDLELDLHDRLLGEVGELLLYRSVRSRLLSSSTSLLCPLFRSRSWLSSLPLFLSFSFTLLLSSTLSFFSSFFTLSLDFCMDFSLFSISSLSNS</sequence>
<keyword evidence="3" id="KW-1185">Reference proteome</keyword>
<accession>A0A8T2NZJ3</accession>
<protein>
    <submittedName>
        <fullName evidence="2">Uncharacterized protein</fullName>
    </submittedName>
</protein>
<evidence type="ECO:0000313" key="3">
    <source>
        <dbReference type="Proteomes" id="UP000824540"/>
    </source>
</evidence>